<organism evidence="1 2">
    <name type="scientific">Umbelopsis vinacea</name>
    <dbReference type="NCBI Taxonomy" id="44442"/>
    <lineage>
        <taxon>Eukaryota</taxon>
        <taxon>Fungi</taxon>
        <taxon>Fungi incertae sedis</taxon>
        <taxon>Mucoromycota</taxon>
        <taxon>Mucoromycotina</taxon>
        <taxon>Umbelopsidomycetes</taxon>
        <taxon>Umbelopsidales</taxon>
        <taxon>Umbelopsidaceae</taxon>
        <taxon>Umbelopsis</taxon>
    </lineage>
</organism>
<accession>A0A8H7QB90</accession>
<evidence type="ECO:0000313" key="1">
    <source>
        <dbReference type="EMBL" id="KAG2188655.1"/>
    </source>
</evidence>
<protein>
    <submittedName>
        <fullName evidence="1">Uncharacterized protein</fullName>
    </submittedName>
</protein>
<gene>
    <name evidence="1" type="ORF">INT44_001410</name>
</gene>
<comment type="caution">
    <text evidence="1">The sequence shown here is derived from an EMBL/GenBank/DDBJ whole genome shotgun (WGS) entry which is preliminary data.</text>
</comment>
<dbReference type="AlphaFoldDB" id="A0A8H7QB90"/>
<dbReference type="EMBL" id="JAEPRA010000002">
    <property type="protein sequence ID" value="KAG2188655.1"/>
    <property type="molecule type" value="Genomic_DNA"/>
</dbReference>
<keyword evidence="2" id="KW-1185">Reference proteome</keyword>
<reference evidence="1" key="1">
    <citation type="submission" date="2020-12" db="EMBL/GenBank/DDBJ databases">
        <title>Metabolic potential, ecology and presence of endohyphal bacteria is reflected in genomic diversity of Mucoromycotina.</title>
        <authorList>
            <person name="Muszewska A."/>
            <person name="Okrasinska A."/>
            <person name="Steczkiewicz K."/>
            <person name="Drgas O."/>
            <person name="Orlowska M."/>
            <person name="Perlinska-Lenart U."/>
            <person name="Aleksandrzak-Piekarczyk T."/>
            <person name="Szatraj K."/>
            <person name="Zielenkiewicz U."/>
            <person name="Pilsyk S."/>
            <person name="Malc E."/>
            <person name="Mieczkowski P."/>
            <person name="Kruszewska J.S."/>
            <person name="Biernat P."/>
            <person name="Pawlowska J."/>
        </authorList>
    </citation>
    <scope>NUCLEOTIDE SEQUENCE</scope>
    <source>
        <strain evidence="1">WA0000051536</strain>
    </source>
</reference>
<name>A0A8H7QB90_9FUNG</name>
<evidence type="ECO:0000313" key="2">
    <source>
        <dbReference type="Proteomes" id="UP000612746"/>
    </source>
</evidence>
<dbReference type="Proteomes" id="UP000612746">
    <property type="component" value="Unassembled WGS sequence"/>
</dbReference>
<dbReference type="OrthoDB" id="2110229at2759"/>
<proteinExistence type="predicted"/>
<sequence length="210" mass="23549">MSNRGVSGTSVELIVYSEPNADSTLTKSVNAFLQRHCTTASRYECHCSLTGFFFSDDTAQAADVLGDCVPGDLGAVHVKHGLIAKETPHLLLPVQVPRPYYAAIELFAHKMASQQNVQVRPKRIDHISLAYHDEPHGQQEWDNAVRDGYLHTLQHEALTTIQVSDQIGWDIVLLERTSKGTGQGEMHRFRTIRRWNNVDHTPLIDAKKLN</sequence>